<reference evidence="1 2" key="1">
    <citation type="submission" date="2024-01" db="EMBL/GenBank/DDBJ databases">
        <title>The genomes of 5 underutilized Papilionoideae crops provide insights into root nodulation and disease resistanc.</title>
        <authorList>
            <person name="Jiang F."/>
        </authorList>
    </citation>
    <scope>NUCLEOTIDE SEQUENCE [LARGE SCALE GENOMIC DNA]</scope>
    <source>
        <strain evidence="1">DUOXIRENSHENG_FW03</strain>
        <tissue evidence="1">Leaves</tissue>
    </source>
</reference>
<proteinExistence type="predicted"/>
<dbReference type="AlphaFoldDB" id="A0AAN9S092"/>
<evidence type="ECO:0000313" key="2">
    <source>
        <dbReference type="Proteomes" id="UP001386955"/>
    </source>
</evidence>
<comment type="caution">
    <text evidence="1">The sequence shown here is derived from an EMBL/GenBank/DDBJ whole genome shotgun (WGS) entry which is preliminary data.</text>
</comment>
<name>A0AAN9S092_PSOTE</name>
<dbReference type="Gene3D" id="3.40.50.1100">
    <property type="match status" value="1"/>
</dbReference>
<evidence type="ECO:0000313" key="1">
    <source>
        <dbReference type="EMBL" id="KAK7386148.1"/>
    </source>
</evidence>
<sequence>MLGGQHLGRGIVDECGARATTILGEIHSIQCGGGVNRGENWPNLFDSRMGKTTWPYGSSIWAKCFGKHFLGMNDLWVKHYSIGHTDNFNDLGMTVLVSQVNCLRKMNILRR</sequence>
<keyword evidence="2" id="KW-1185">Reference proteome</keyword>
<organism evidence="1 2">
    <name type="scientific">Psophocarpus tetragonolobus</name>
    <name type="common">Winged bean</name>
    <name type="synonym">Dolichos tetragonolobus</name>
    <dbReference type="NCBI Taxonomy" id="3891"/>
    <lineage>
        <taxon>Eukaryota</taxon>
        <taxon>Viridiplantae</taxon>
        <taxon>Streptophyta</taxon>
        <taxon>Embryophyta</taxon>
        <taxon>Tracheophyta</taxon>
        <taxon>Spermatophyta</taxon>
        <taxon>Magnoliopsida</taxon>
        <taxon>eudicotyledons</taxon>
        <taxon>Gunneridae</taxon>
        <taxon>Pentapetalae</taxon>
        <taxon>rosids</taxon>
        <taxon>fabids</taxon>
        <taxon>Fabales</taxon>
        <taxon>Fabaceae</taxon>
        <taxon>Papilionoideae</taxon>
        <taxon>50 kb inversion clade</taxon>
        <taxon>NPAAA clade</taxon>
        <taxon>indigoferoid/millettioid clade</taxon>
        <taxon>Phaseoleae</taxon>
        <taxon>Psophocarpus</taxon>
    </lineage>
</organism>
<protein>
    <submittedName>
        <fullName evidence="1">Uncharacterized protein</fullName>
    </submittedName>
</protein>
<dbReference type="EMBL" id="JAYMYS010000007">
    <property type="protein sequence ID" value="KAK7386148.1"/>
    <property type="molecule type" value="Genomic_DNA"/>
</dbReference>
<accession>A0AAN9S092</accession>
<gene>
    <name evidence="1" type="ORF">VNO78_26161</name>
</gene>
<dbReference type="InterPro" id="IPR036052">
    <property type="entry name" value="TrpB-like_PALP_sf"/>
</dbReference>
<dbReference type="Proteomes" id="UP001386955">
    <property type="component" value="Unassembled WGS sequence"/>
</dbReference>